<feature type="site" description="Interaction with DNA" evidence="8">
    <location>
        <position position="185"/>
    </location>
</feature>
<comment type="cofactor">
    <cofactor evidence="8">
        <name>Mg(2+)</name>
        <dbReference type="ChEBI" id="CHEBI:18420"/>
    </cofactor>
    <text evidence="8">Binds two Mg(2+) per subunit.</text>
</comment>
<evidence type="ECO:0000256" key="1">
    <source>
        <dbReference type="ARBA" id="ARBA00000213"/>
    </source>
</evidence>
<name>A0ABD7Q1H5_HAFAL</name>
<dbReference type="Proteomes" id="UP000291600">
    <property type="component" value="Unassembled WGS sequence"/>
</dbReference>
<dbReference type="EC" id="5.6.2.1" evidence="8"/>
<keyword evidence="3 8" id="KW-0479">Metal-binding</keyword>
<dbReference type="InterPro" id="IPR013826">
    <property type="entry name" value="Topo_IA_cen_sub3"/>
</dbReference>
<dbReference type="GO" id="GO:0003677">
    <property type="term" value="F:DNA binding"/>
    <property type="evidence" value="ECO:0007669"/>
    <property type="project" value="UniProtKB-KW"/>
</dbReference>
<keyword evidence="5 8" id="KW-0799">Topoisomerase</keyword>
<evidence type="ECO:0000256" key="3">
    <source>
        <dbReference type="ARBA" id="ARBA00022723"/>
    </source>
</evidence>
<comment type="caution">
    <text evidence="12">The sequence shown here is derived from an EMBL/GenBank/DDBJ whole genome shotgun (WGS) entry which is preliminary data.</text>
</comment>
<keyword evidence="6 8" id="KW-0238">DNA-binding</keyword>
<feature type="region of interest" description="Disordered" evidence="9">
    <location>
        <begin position="611"/>
        <end position="639"/>
    </location>
</feature>
<dbReference type="CDD" id="cd03362">
    <property type="entry name" value="TOPRIM_TopoIA_TopoIII"/>
    <property type="match status" value="1"/>
</dbReference>
<comment type="function">
    <text evidence="8">Releases the supercoiling and torsional tension of DNA, which is introduced during the DNA replication and transcription, by transiently cleaving and rejoining one strand of the DNA duplex. Introduces a single-strand break via transesterification at a target site in duplex DNA. The scissile phosphodiester is attacked by the catalytic tyrosine of the enzyme, resulting in the formation of a DNA-(5'-phosphotyrosyl)-enzyme intermediate and the expulsion of a 3'-OH DNA strand. The free DNA strand then undergoes passage around the unbroken strand, thus removing DNA supercoils. Finally, in the religation step, the DNA 3'-OH attacks the covalent intermediate to expel the active-site tyrosine and restore the DNA phosphodiester backbone.</text>
</comment>
<keyword evidence="4 8" id="KW-0460">Magnesium</keyword>
<dbReference type="RefSeq" id="WP_040045076.1">
    <property type="nucleotide sequence ID" value="NZ_JBQDMC010000001.1"/>
</dbReference>
<dbReference type="PROSITE" id="PS52039">
    <property type="entry name" value="TOPO_IA_2"/>
    <property type="match status" value="1"/>
</dbReference>
<dbReference type="HAMAP" id="MF_00953">
    <property type="entry name" value="Topoisom_3_prok"/>
    <property type="match status" value="1"/>
</dbReference>
<evidence type="ECO:0000313" key="12">
    <source>
        <dbReference type="EMBL" id="TBL66253.1"/>
    </source>
</evidence>
<dbReference type="PROSITE" id="PS00396">
    <property type="entry name" value="TOPO_IA_1"/>
    <property type="match status" value="1"/>
</dbReference>
<proteinExistence type="inferred from homology"/>
<dbReference type="Pfam" id="PF01131">
    <property type="entry name" value="Topoisom_bac"/>
    <property type="match status" value="1"/>
</dbReference>
<evidence type="ECO:0000256" key="6">
    <source>
        <dbReference type="ARBA" id="ARBA00023125"/>
    </source>
</evidence>
<dbReference type="SMART" id="SM00436">
    <property type="entry name" value="TOP1Bc"/>
    <property type="match status" value="1"/>
</dbReference>
<evidence type="ECO:0000256" key="2">
    <source>
        <dbReference type="ARBA" id="ARBA00009446"/>
    </source>
</evidence>
<dbReference type="FunFam" id="1.10.290.10:FF:000004">
    <property type="entry name" value="DNA topoisomerase 3"/>
    <property type="match status" value="1"/>
</dbReference>
<dbReference type="GO" id="GO:0006265">
    <property type="term" value="P:DNA topological change"/>
    <property type="evidence" value="ECO:0007669"/>
    <property type="project" value="UniProtKB-UniRule"/>
</dbReference>
<gene>
    <name evidence="8" type="primary">topB</name>
    <name evidence="12" type="ORF">EYY96_14740</name>
</gene>
<dbReference type="Pfam" id="PF01751">
    <property type="entry name" value="Toprim"/>
    <property type="match status" value="1"/>
</dbReference>
<dbReference type="InterPro" id="IPR034144">
    <property type="entry name" value="TOPRIM_TopoIII"/>
</dbReference>
<dbReference type="InterPro" id="IPR000380">
    <property type="entry name" value="Topo_IA"/>
</dbReference>
<dbReference type="InterPro" id="IPR003602">
    <property type="entry name" value="Topo_IA_DNA-bd_dom"/>
</dbReference>
<feature type="binding site" evidence="8">
    <location>
        <position position="7"/>
    </location>
    <ligand>
        <name>Mg(2+)</name>
        <dbReference type="ChEBI" id="CHEBI:18420"/>
        <label>1</label>
        <note>catalytic</note>
    </ligand>
</feature>
<comment type="catalytic activity">
    <reaction evidence="1 8">
        <text>ATP-independent breakage of single-stranded DNA, followed by passage and rejoining.</text>
        <dbReference type="EC" id="5.6.2.1"/>
    </reaction>
</comment>
<feature type="site" description="Interaction with DNA" evidence="8">
    <location>
        <position position="61"/>
    </location>
</feature>
<feature type="binding site" evidence="8">
    <location>
        <position position="103"/>
    </location>
    <ligand>
        <name>Mg(2+)</name>
        <dbReference type="ChEBI" id="CHEBI:18420"/>
        <label>2</label>
    </ligand>
</feature>
<evidence type="ECO:0000256" key="7">
    <source>
        <dbReference type="ARBA" id="ARBA00023235"/>
    </source>
</evidence>
<sequence>MRLFIAEKPSLARAIADVLPKPHRRGDGYISCGSGDTVTWCIGHLLEQAEPDAYDTRYARWNLADLPIVPEKWQLKPKPSVAKQLNVIKRLLGDAQQVIHAGDPDREGQLLVDEVLDYLELAPEKRQTVQRCLINDLNPQAVERAVSRLRDNRDFIPLCVSALARSRADWLYGINMTRAYTILGRNAGYNGVLSVGRVQTPVLGLVVRRDEEIENFVSKDFYEVKAHIVTPAEERFTAMWIPSESCEPHQDEEGRLLNKALAEHVIKRIEGQPAIVTGYNDKRESETAPLPFSLSALQIEASKRFNLSAQQVLDLCQRLYETHKLITYPRSDSRYLPEEHFAGRHAVMNAIASHVPELQQVAAVDPDRRNRCWDDKKVDAHHAIIPTARAGNINLSDDERKIYTLVARQYLMQFCPDAMYRKCVIDLDIANGKFVAKARFLAEAGWRALLGAKERDDEDEGSPLPVVAKGDELLCEKGELMERQTQPPRPFTDATLLSAMTGIARFVQDKELKKILRATDGLGTEATRAGIIELLFRRTFLYKKGRYIHSSEAGRALIHCLPEIAARPDMTADWEATLTQISEKNRRYQDFMQPLVGTLYQLIDQARSNRNPQAFRGLPPAAEKSAKRKYKPKAKENKA</sequence>
<dbReference type="InterPro" id="IPR013824">
    <property type="entry name" value="Topo_IA_cen_sub1"/>
</dbReference>
<dbReference type="NCBIfam" id="NF005829">
    <property type="entry name" value="PRK07726.1"/>
    <property type="match status" value="1"/>
</dbReference>
<feature type="site" description="Interaction with DNA" evidence="8">
    <location>
        <position position="178"/>
    </location>
</feature>
<dbReference type="PANTHER" id="PTHR11390">
    <property type="entry name" value="PROKARYOTIC DNA TOPOISOMERASE"/>
    <property type="match status" value="1"/>
</dbReference>
<reference evidence="12 13" key="1">
    <citation type="submission" date="2019-02" db="EMBL/GenBank/DDBJ databases">
        <title>Comparative genomic analysis of the Hafnia genus genomes.</title>
        <authorList>
            <person name="Zhiqiu Y."/>
            <person name="Chao Y."/>
            <person name="Yuhui D."/>
            <person name="Di H."/>
            <person name="Bin L."/>
        </authorList>
    </citation>
    <scope>NUCLEOTIDE SEQUENCE [LARGE SCALE GENOMIC DNA]</scope>
    <source>
        <strain evidence="12 13">PCM_1210</strain>
    </source>
</reference>
<dbReference type="InterPro" id="IPR005738">
    <property type="entry name" value="TopoIII"/>
</dbReference>
<organism evidence="12 13">
    <name type="scientific">Hafnia alvei</name>
    <dbReference type="NCBI Taxonomy" id="569"/>
    <lineage>
        <taxon>Bacteria</taxon>
        <taxon>Pseudomonadati</taxon>
        <taxon>Pseudomonadota</taxon>
        <taxon>Gammaproteobacteria</taxon>
        <taxon>Enterobacterales</taxon>
        <taxon>Hafniaceae</taxon>
        <taxon>Hafnia</taxon>
    </lineage>
</organism>
<feature type="binding site" evidence="8">
    <location>
        <position position="103"/>
    </location>
    <ligand>
        <name>Mg(2+)</name>
        <dbReference type="ChEBI" id="CHEBI:18420"/>
        <label>1</label>
        <note>catalytic</note>
    </ligand>
</feature>
<dbReference type="PANTHER" id="PTHR11390:SF21">
    <property type="entry name" value="DNA TOPOISOMERASE 3-ALPHA"/>
    <property type="match status" value="1"/>
</dbReference>
<dbReference type="InterPro" id="IPR013825">
    <property type="entry name" value="Topo_IA_cen_sub2"/>
</dbReference>
<dbReference type="InterPro" id="IPR023406">
    <property type="entry name" value="Topo_IA_AS"/>
</dbReference>
<dbReference type="InterPro" id="IPR006171">
    <property type="entry name" value="TOPRIM_dom"/>
</dbReference>
<dbReference type="FunFam" id="3.40.50.140:FF:000004">
    <property type="entry name" value="DNA topoisomerase 3"/>
    <property type="match status" value="1"/>
</dbReference>
<comment type="similarity">
    <text evidence="2 8">Belongs to the type IA topoisomerase family.</text>
</comment>
<dbReference type="Gene3D" id="2.70.20.10">
    <property type="entry name" value="Topoisomerase I, domain 3"/>
    <property type="match status" value="1"/>
</dbReference>
<keyword evidence="7 8" id="KW-0413">Isomerase</keyword>
<dbReference type="SUPFAM" id="SSF56712">
    <property type="entry name" value="Prokaryotic type I DNA topoisomerase"/>
    <property type="match status" value="1"/>
</dbReference>
<dbReference type="SMART" id="SM00437">
    <property type="entry name" value="TOP1Ac"/>
    <property type="match status" value="1"/>
</dbReference>
<dbReference type="PROSITE" id="PS50880">
    <property type="entry name" value="TOPRIM"/>
    <property type="match status" value="1"/>
</dbReference>
<dbReference type="InterPro" id="IPR003601">
    <property type="entry name" value="Topo_IA_2"/>
</dbReference>
<evidence type="ECO:0000259" key="10">
    <source>
        <dbReference type="PROSITE" id="PS50880"/>
    </source>
</evidence>
<evidence type="ECO:0000256" key="5">
    <source>
        <dbReference type="ARBA" id="ARBA00023029"/>
    </source>
</evidence>
<dbReference type="Gene3D" id="1.10.290.10">
    <property type="entry name" value="Topoisomerase I, domain 4"/>
    <property type="match status" value="1"/>
</dbReference>
<dbReference type="EMBL" id="SITJ01000076">
    <property type="protein sequence ID" value="TBL66253.1"/>
    <property type="molecule type" value="Genomic_DNA"/>
</dbReference>
<feature type="region of interest" description="Interaction with DNA" evidence="8">
    <location>
        <begin position="194"/>
        <end position="199"/>
    </location>
</feature>
<dbReference type="GO" id="GO:0003917">
    <property type="term" value="F:DNA topoisomerase type I (single strand cut, ATP-independent) activity"/>
    <property type="evidence" value="ECO:0007669"/>
    <property type="project" value="UniProtKB-UniRule"/>
</dbReference>
<dbReference type="InterPro" id="IPR023405">
    <property type="entry name" value="Topo_IA_core_domain"/>
</dbReference>
<evidence type="ECO:0000259" key="11">
    <source>
        <dbReference type="PROSITE" id="PS52039"/>
    </source>
</evidence>
<dbReference type="PRINTS" id="PR00417">
    <property type="entry name" value="PRTPISMRASEI"/>
</dbReference>
<feature type="domain" description="Toprim" evidence="10">
    <location>
        <begin position="1"/>
        <end position="134"/>
    </location>
</feature>
<feature type="site" description="Interaction with DNA" evidence="8">
    <location>
        <position position="170"/>
    </location>
</feature>
<dbReference type="CDD" id="cd00186">
    <property type="entry name" value="TOP1Ac"/>
    <property type="match status" value="1"/>
</dbReference>
<feature type="binding site" evidence="8">
    <location>
        <position position="105"/>
    </location>
    <ligand>
        <name>Mg(2+)</name>
        <dbReference type="ChEBI" id="CHEBI:18420"/>
        <label>2</label>
    </ligand>
</feature>
<feature type="active site" description="O-(5'-phospho-DNA)-tyrosine intermediate" evidence="8">
    <location>
        <position position="328"/>
    </location>
</feature>
<accession>A0ABD7Q1H5</accession>
<feature type="site" description="Interaction with DNA" evidence="8">
    <location>
        <position position="330"/>
    </location>
</feature>
<evidence type="ECO:0000313" key="13">
    <source>
        <dbReference type="Proteomes" id="UP000291600"/>
    </source>
</evidence>
<evidence type="ECO:0000256" key="4">
    <source>
        <dbReference type="ARBA" id="ARBA00022842"/>
    </source>
</evidence>
<dbReference type="AlphaFoldDB" id="A0ABD7Q1H5"/>
<dbReference type="Gene3D" id="1.10.460.10">
    <property type="entry name" value="Topoisomerase I, domain 2"/>
    <property type="match status" value="1"/>
</dbReference>
<dbReference type="Gene3D" id="3.40.50.140">
    <property type="match status" value="1"/>
</dbReference>
<evidence type="ECO:0000256" key="9">
    <source>
        <dbReference type="SAM" id="MobiDB-lite"/>
    </source>
</evidence>
<dbReference type="SMART" id="SM00493">
    <property type="entry name" value="TOPRIM"/>
    <property type="match status" value="1"/>
</dbReference>
<feature type="domain" description="Topo IA-type catalytic" evidence="11">
    <location>
        <begin position="155"/>
        <end position="603"/>
    </location>
</feature>
<evidence type="ECO:0000256" key="8">
    <source>
        <dbReference type="HAMAP-Rule" id="MF_00953"/>
    </source>
</evidence>
<dbReference type="GO" id="GO:0000287">
    <property type="term" value="F:magnesium ion binding"/>
    <property type="evidence" value="ECO:0007669"/>
    <property type="project" value="UniProtKB-UniRule"/>
</dbReference>
<dbReference type="NCBIfam" id="TIGR01056">
    <property type="entry name" value="topB"/>
    <property type="match status" value="1"/>
</dbReference>
<dbReference type="InterPro" id="IPR013497">
    <property type="entry name" value="Topo_IA_cen"/>
</dbReference>
<protein>
    <recommendedName>
        <fullName evidence="8">DNA topoisomerase 3</fullName>
        <ecNumber evidence="8">5.6.2.1</ecNumber>
    </recommendedName>
    <alternativeName>
        <fullName evidence="8">DNA topoisomerase III</fullName>
    </alternativeName>
</protein>